<dbReference type="AlphaFoldDB" id="A0A6L6Q657"/>
<gene>
    <name evidence="1" type="ORF">GM668_22720</name>
</gene>
<evidence type="ECO:0008006" key="3">
    <source>
        <dbReference type="Google" id="ProtNLM"/>
    </source>
</evidence>
<keyword evidence="2" id="KW-1185">Reference proteome</keyword>
<organism evidence="1 2">
    <name type="scientific">Pseudoduganella ginsengisoli</name>
    <dbReference type="NCBI Taxonomy" id="1462440"/>
    <lineage>
        <taxon>Bacteria</taxon>
        <taxon>Pseudomonadati</taxon>
        <taxon>Pseudomonadota</taxon>
        <taxon>Betaproteobacteria</taxon>
        <taxon>Burkholderiales</taxon>
        <taxon>Oxalobacteraceae</taxon>
        <taxon>Telluria group</taxon>
        <taxon>Pseudoduganella</taxon>
    </lineage>
</organism>
<sequence length="82" mass="9093">MKIQIALLEALELLERGDWKSAHAIVQQDESEFAAWLHGIVHVQEGDLGNARYWYARARRAFSADANTEITAARSVANGNVA</sequence>
<protein>
    <recommendedName>
        <fullName evidence="3">Tetratricopeptide repeat protein</fullName>
    </recommendedName>
</protein>
<proteinExistence type="predicted"/>
<dbReference type="EMBL" id="WNLA01000018">
    <property type="protein sequence ID" value="MTW04894.1"/>
    <property type="molecule type" value="Genomic_DNA"/>
</dbReference>
<reference evidence="1 2" key="1">
    <citation type="submission" date="2019-11" db="EMBL/GenBank/DDBJ databases">
        <title>Type strains purchased from KCTC, JCM and DSMZ.</title>
        <authorList>
            <person name="Lu H."/>
        </authorList>
    </citation>
    <scope>NUCLEOTIDE SEQUENCE [LARGE SCALE GENOMIC DNA]</scope>
    <source>
        <strain evidence="1 2">KCTC 42409</strain>
    </source>
</reference>
<accession>A0A6L6Q657</accession>
<name>A0A6L6Q657_9BURK</name>
<dbReference type="RefSeq" id="WP_170305766.1">
    <property type="nucleotide sequence ID" value="NZ_WNLA01000018.1"/>
</dbReference>
<comment type="caution">
    <text evidence="1">The sequence shown here is derived from an EMBL/GenBank/DDBJ whole genome shotgun (WGS) entry which is preliminary data.</text>
</comment>
<evidence type="ECO:0000313" key="2">
    <source>
        <dbReference type="Proteomes" id="UP000484015"/>
    </source>
</evidence>
<dbReference type="Proteomes" id="UP000484015">
    <property type="component" value="Unassembled WGS sequence"/>
</dbReference>
<evidence type="ECO:0000313" key="1">
    <source>
        <dbReference type="EMBL" id="MTW04894.1"/>
    </source>
</evidence>